<keyword evidence="3" id="KW-0547">Nucleotide-binding</keyword>
<evidence type="ECO:0000313" key="7">
    <source>
        <dbReference type="EMBL" id="GGF94249.1"/>
    </source>
</evidence>
<dbReference type="Pfam" id="PF00005">
    <property type="entry name" value="ABC_tran"/>
    <property type="match status" value="1"/>
</dbReference>
<dbReference type="Gene3D" id="3.40.50.300">
    <property type="entry name" value="P-loop containing nucleotide triphosphate hydrolases"/>
    <property type="match status" value="1"/>
</dbReference>
<dbReference type="NCBIfam" id="TIGR03410">
    <property type="entry name" value="urea_trans_UrtE"/>
    <property type="match status" value="1"/>
</dbReference>
<accession>A0A917CQM4</accession>
<dbReference type="SMART" id="SM00382">
    <property type="entry name" value="AAA"/>
    <property type="match status" value="1"/>
</dbReference>
<dbReference type="InterPro" id="IPR027417">
    <property type="entry name" value="P-loop_NTPase"/>
</dbReference>
<keyword evidence="5" id="KW-0029">Amino-acid transport</keyword>
<keyword evidence="8" id="KW-1185">Reference proteome</keyword>
<dbReference type="InterPro" id="IPR003593">
    <property type="entry name" value="AAA+_ATPase"/>
</dbReference>
<dbReference type="CDD" id="cd03224">
    <property type="entry name" value="ABC_TM1139_LivF_branched"/>
    <property type="match status" value="1"/>
</dbReference>
<dbReference type="SUPFAM" id="SSF52540">
    <property type="entry name" value="P-loop containing nucleoside triphosphate hydrolases"/>
    <property type="match status" value="1"/>
</dbReference>
<dbReference type="EMBL" id="BMGR01000003">
    <property type="protein sequence ID" value="GGF94249.1"/>
    <property type="molecule type" value="Genomic_DNA"/>
</dbReference>
<evidence type="ECO:0000256" key="2">
    <source>
        <dbReference type="ARBA" id="ARBA00022448"/>
    </source>
</evidence>
<evidence type="ECO:0000313" key="8">
    <source>
        <dbReference type="Proteomes" id="UP000644756"/>
    </source>
</evidence>
<proteinExistence type="inferred from homology"/>
<dbReference type="PANTHER" id="PTHR43820:SF5">
    <property type="entry name" value="HIGH-AFFINITY BRANCHED-CHAIN AMINO ACID TRANSPORT ATP-BINDING PROTEIN"/>
    <property type="match status" value="1"/>
</dbReference>
<feature type="domain" description="ABC transporter" evidence="6">
    <location>
        <begin position="2"/>
        <end position="232"/>
    </location>
</feature>
<dbReference type="GO" id="GO:0015658">
    <property type="term" value="F:branched-chain amino acid transmembrane transporter activity"/>
    <property type="evidence" value="ECO:0007669"/>
    <property type="project" value="TreeGrafter"/>
</dbReference>
<evidence type="ECO:0000259" key="6">
    <source>
        <dbReference type="PROSITE" id="PS50893"/>
    </source>
</evidence>
<dbReference type="PROSITE" id="PS50893">
    <property type="entry name" value="ABC_TRANSPORTER_2"/>
    <property type="match status" value="1"/>
</dbReference>
<evidence type="ECO:0000256" key="3">
    <source>
        <dbReference type="ARBA" id="ARBA00022741"/>
    </source>
</evidence>
<keyword evidence="2" id="KW-0813">Transport</keyword>
<name>A0A917CQM4_9BACL</name>
<dbReference type="GO" id="GO:0016887">
    <property type="term" value="F:ATP hydrolysis activity"/>
    <property type="evidence" value="ECO:0007669"/>
    <property type="project" value="InterPro"/>
</dbReference>
<dbReference type="GO" id="GO:0015807">
    <property type="term" value="P:L-amino acid transport"/>
    <property type="evidence" value="ECO:0007669"/>
    <property type="project" value="TreeGrafter"/>
</dbReference>
<protein>
    <submittedName>
        <fullName evidence="7">ABC transporter ATP-binding protein</fullName>
    </submittedName>
</protein>
<comment type="caution">
    <text evidence="7">The sequence shown here is derived from an EMBL/GenBank/DDBJ whole genome shotgun (WGS) entry which is preliminary data.</text>
</comment>
<reference evidence="7" key="2">
    <citation type="submission" date="2020-09" db="EMBL/GenBank/DDBJ databases">
        <authorList>
            <person name="Sun Q."/>
            <person name="Zhou Y."/>
        </authorList>
    </citation>
    <scope>NUCLEOTIDE SEQUENCE</scope>
    <source>
        <strain evidence="7">CGMCC 1.12987</strain>
    </source>
</reference>
<gene>
    <name evidence="7" type="ORF">GCM10010916_09500</name>
</gene>
<dbReference type="InterPro" id="IPR003439">
    <property type="entry name" value="ABC_transporter-like_ATP-bd"/>
</dbReference>
<dbReference type="GO" id="GO:0005524">
    <property type="term" value="F:ATP binding"/>
    <property type="evidence" value="ECO:0007669"/>
    <property type="project" value="UniProtKB-KW"/>
</dbReference>
<sequence length="232" mass="25287">MLNVEGLTVSYGKMQTVTDVSFNVGKADKVCLLGRNGVGKTTLLKSLIGLLGSGKGRITFEGKNMTGKKPFERSKNGLAYVPQGREIIPMLTVRENLDLGAIAHHPKETEALVEEVLEYFPALKEHLKRKGGVLSGGQQQQLAIGRALMSKPKILFLDEPSEGIQPNVVSEISSILNRVNKEKSLSVFIVEQNLDFAFKIAERYLVMEKGAIVSSGDVKGASVSEVKKYLTI</sequence>
<organism evidence="7 8">
    <name type="scientific">Paenibacillus abyssi</name>
    <dbReference type="NCBI Taxonomy" id="1340531"/>
    <lineage>
        <taxon>Bacteria</taxon>
        <taxon>Bacillati</taxon>
        <taxon>Bacillota</taxon>
        <taxon>Bacilli</taxon>
        <taxon>Bacillales</taxon>
        <taxon>Paenibacillaceae</taxon>
        <taxon>Paenibacillus</taxon>
    </lineage>
</organism>
<reference evidence="7" key="1">
    <citation type="journal article" date="2014" name="Int. J. Syst. Evol. Microbiol.">
        <title>Complete genome sequence of Corynebacterium casei LMG S-19264T (=DSM 44701T), isolated from a smear-ripened cheese.</title>
        <authorList>
            <consortium name="US DOE Joint Genome Institute (JGI-PGF)"/>
            <person name="Walter F."/>
            <person name="Albersmeier A."/>
            <person name="Kalinowski J."/>
            <person name="Ruckert C."/>
        </authorList>
    </citation>
    <scope>NUCLEOTIDE SEQUENCE</scope>
    <source>
        <strain evidence="7">CGMCC 1.12987</strain>
    </source>
</reference>
<evidence type="ECO:0000256" key="5">
    <source>
        <dbReference type="ARBA" id="ARBA00022970"/>
    </source>
</evidence>
<dbReference type="InterPro" id="IPR017780">
    <property type="entry name" value="ABC_transptr_urea_ATP-bd_UrtE"/>
</dbReference>
<dbReference type="InterPro" id="IPR052156">
    <property type="entry name" value="BCAA_Transport_ATP-bd_LivF"/>
</dbReference>
<dbReference type="AlphaFoldDB" id="A0A917CQM4"/>
<dbReference type="Proteomes" id="UP000644756">
    <property type="component" value="Unassembled WGS sequence"/>
</dbReference>
<evidence type="ECO:0000256" key="4">
    <source>
        <dbReference type="ARBA" id="ARBA00022840"/>
    </source>
</evidence>
<dbReference type="PANTHER" id="PTHR43820">
    <property type="entry name" value="HIGH-AFFINITY BRANCHED-CHAIN AMINO ACID TRANSPORT ATP-BINDING PROTEIN LIVF"/>
    <property type="match status" value="1"/>
</dbReference>
<comment type="similarity">
    <text evidence="1">Belongs to the ABC transporter superfamily.</text>
</comment>
<keyword evidence="4 7" id="KW-0067">ATP-binding</keyword>
<evidence type="ECO:0000256" key="1">
    <source>
        <dbReference type="ARBA" id="ARBA00005417"/>
    </source>
</evidence>
<dbReference type="RefSeq" id="WP_188529549.1">
    <property type="nucleotide sequence ID" value="NZ_BMGR01000003.1"/>
</dbReference>